<dbReference type="GeneID" id="76201940"/>
<accession>A0ABD5YS84</accession>
<proteinExistence type="predicted"/>
<evidence type="ECO:0000313" key="2">
    <source>
        <dbReference type="Proteomes" id="UP001596417"/>
    </source>
</evidence>
<reference evidence="1 2" key="1">
    <citation type="journal article" date="2019" name="Int. J. Syst. Evol. Microbiol.">
        <title>The Global Catalogue of Microorganisms (GCM) 10K type strain sequencing project: providing services to taxonomists for standard genome sequencing and annotation.</title>
        <authorList>
            <consortium name="The Broad Institute Genomics Platform"/>
            <consortium name="The Broad Institute Genome Sequencing Center for Infectious Disease"/>
            <person name="Wu L."/>
            <person name="Ma J."/>
        </authorList>
    </citation>
    <scope>NUCLEOTIDE SEQUENCE [LARGE SCALE GENOMIC DNA]</scope>
    <source>
        <strain evidence="1 2">RDMS1</strain>
    </source>
</reference>
<organism evidence="1 2">
    <name type="scientific">Halocatena marina</name>
    <dbReference type="NCBI Taxonomy" id="2934937"/>
    <lineage>
        <taxon>Archaea</taxon>
        <taxon>Methanobacteriati</taxon>
        <taxon>Methanobacteriota</taxon>
        <taxon>Stenosarchaea group</taxon>
        <taxon>Halobacteria</taxon>
        <taxon>Halobacteriales</taxon>
        <taxon>Natronomonadaceae</taxon>
        <taxon>Halocatena</taxon>
    </lineage>
</organism>
<protein>
    <submittedName>
        <fullName evidence="1">Transcriptional regulator</fullName>
    </submittedName>
</protein>
<name>A0ABD5YS84_9EURY</name>
<gene>
    <name evidence="1" type="ORF">ACFQL7_22260</name>
</gene>
<comment type="caution">
    <text evidence="1">The sequence shown here is derived from an EMBL/GenBank/DDBJ whole genome shotgun (WGS) entry which is preliminary data.</text>
</comment>
<dbReference type="EMBL" id="JBHTAX010000004">
    <property type="protein sequence ID" value="MFC7192269.1"/>
    <property type="molecule type" value="Genomic_DNA"/>
</dbReference>
<dbReference type="RefSeq" id="WP_248909858.1">
    <property type="nucleotide sequence ID" value="NZ_CP109980.1"/>
</dbReference>
<sequence>MDSNDPTDETAREALSSTTLSKRIEDASIGDELLFNDQDEPLEIVDTNRYSVTVVDSQGNEYTISQNLQSGKWNVHQHLWWIQVRDE</sequence>
<dbReference type="AlphaFoldDB" id="A0ABD5YS84"/>
<dbReference type="Proteomes" id="UP001596417">
    <property type="component" value="Unassembled WGS sequence"/>
</dbReference>
<keyword evidence="2" id="KW-1185">Reference proteome</keyword>
<evidence type="ECO:0000313" key="1">
    <source>
        <dbReference type="EMBL" id="MFC7192269.1"/>
    </source>
</evidence>